<dbReference type="PRINTS" id="PR00690">
    <property type="entry name" value="ADHESNFAMILY"/>
</dbReference>
<evidence type="ECO:0000256" key="3">
    <source>
        <dbReference type="ARBA" id="ARBA00022448"/>
    </source>
</evidence>
<dbReference type="RefSeq" id="WP_069437046.1">
    <property type="nucleotide sequence ID" value="NZ_LPWG01000010.1"/>
</dbReference>
<sequence>MRRLQVTVRWATHVRRAAAAIAILAMAGLAGCGDQDSAAIAEGDGAENGKFRVVTTFTVIQDIAQNVAGAAAVVESITKPGAEIHDYQPTPGDIVKTQEADLVLWNGFNLERWFEKFFENIKDVPGVVVSEGIEPMGITEGPYNGKPNPHAWMSPTSALQYVENIRKALVKYDPDNAEVYDANAAAYADKIKAIDEPLRKRLSAIPEDKRWLVTSEGAFSYLARDYGMREAYLWPINADQQGTPQQVRHVIELVKSNGIPVVFSESTVSDRAAKQVAKESGASYGGVLYVDSLSKEGGAVPTYLDLLSVTVDTVAKGFENAQGS</sequence>
<name>A0A1E3W2I6_9HYPH</name>
<evidence type="ECO:0000256" key="2">
    <source>
        <dbReference type="ARBA" id="ARBA00011028"/>
    </source>
</evidence>
<dbReference type="STRING" id="1774968.AUC68_02180"/>
<dbReference type="Pfam" id="PF01297">
    <property type="entry name" value="ZnuA"/>
    <property type="match status" value="1"/>
</dbReference>
<keyword evidence="5 7" id="KW-0732">Signal</keyword>
<dbReference type="PANTHER" id="PTHR42953:SF1">
    <property type="entry name" value="METAL-BINDING PROTEIN HI_0362-RELATED"/>
    <property type="match status" value="1"/>
</dbReference>
<protein>
    <submittedName>
        <fullName evidence="8">Iron-binding protein</fullName>
    </submittedName>
</protein>
<dbReference type="InterPro" id="IPR006129">
    <property type="entry name" value="AdhesinB"/>
</dbReference>
<keyword evidence="9" id="KW-1185">Reference proteome</keyword>
<evidence type="ECO:0000313" key="8">
    <source>
        <dbReference type="EMBL" id="ODR99949.1"/>
    </source>
</evidence>
<dbReference type="InterPro" id="IPR050492">
    <property type="entry name" value="Bact_metal-bind_prot9"/>
</dbReference>
<dbReference type="PROSITE" id="PS51257">
    <property type="entry name" value="PROKAR_LIPOPROTEIN"/>
    <property type="match status" value="1"/>
</dbReference>
<comment type="subcellular location">
    <subcellularLocation>
        <location evidence="1">Cell envelope</location>
    </subcellularLocation>
</comment>
<dbReference type="GO" id="GO:0007155">
    <property type="term" value="P:cell adhesion"/>
    <property type="evidence" value="ECO:0007669"/>
    <property type="project" value="InterPro"/>
</dbReference>
<keyword evidence="4" id="KW-0479">Metal-binding</keyword>
<evidence type="ECO:0000256" key="5">
    <source>
        <dbReference type="ARBA" id="ARBA00022729"/>
    </source>
</evidence>
<feature type="signal peptide" evidence="7">
    <location>
        <begin position="1"/>
        <end position="32"/>
    </location>
</feature>
<evidence type="ECO:0000256" key="7">
    <source>
        <dbReference type="SAM" id="SignalP"/>
    </source>
</evidence>
<dbReference type="Gene3D" id="3.40.50.1980">
    <property type="entry name" value="Nitrogenase molybdenum iron protein domain"/>
    <property type="match status" value="2"/>
</dbReference>
<keyword evidence="3 6" id="KW-0813">Transport</keyword>
<evidence type="ECO:0000256" key="4">
    <source>
        <dbReference type="ARBA" id="ARBA00022723"/>
    </source>
</evidence>
<organism evidence="8 9">
    <name type="scientific">Methyloceanibacter methanicus</name>
    <dbReference type="NCBI Taxonomy" id="1774968"/>
    <lineage>
        <taxon>Bacteria</taxon>
        <taxon>Pseudomonadati</taxon>
        <taxon>Pseudomonadota</taxon>
        <taxon>Alphaproteobacteria</taxon>
        <taxon>Hyphomicrobiales</taxon>
        <taxon>Hyphomicrobiaceae</taxon>
        <taxon>Methyloceanibacter</taxon>
    </lineage>
</organism>
<dbReference type="AlphaFoldDB" id="A0A1E3W2I6"/>
<evidence type="ECO:0000256" key="1">
    <source>
        <dbReference type="ARBA" id="ARBA00004196"/>
    </source>
</evidence>
<comment type="caution">
    <text evidence="8">The sequence shown here is derived from an EMBL/GenBank/DDBJ whole genome shotgun (WGS) entry which is preliminary data.</text>
</comment>
<dbReference type="GO" id="GO:0046872">
    <property type="term" value="F:metal ion binding"/>
    <property type="evidence" value="ECO:0007669"/>
    <property type="project" value="UniProtKB-KW"/>
</dbReference>
<dbReference type="PANTHER" id="PTHR42953">
    <property type="entry name" value="HIGH-AFFINITY ZINC UPTAKE SYSTEM PROTEIN ZNUA-RELATED"/>
    <property type="match status" value="1"/>
</dbReference>
<dbReference type="Proteomes" id="UP000094501">
    <property type="component" value="Unassembled WGS sequence"/>
</dbReference>
<gene>
    <name evidence="8" type="ORF">AUC68_02180</name>
</gene>
<feature type="chain" id="PRO_5009138877" evidence="7">
    <location>
        <begin position="33"/>
        <end position="324"/>
    </location>
</feature>
<dbReference type="EMBL" id="LPWG01000010">
    <property type="protein sequence ID" value="ODR99949.1"/>
    <property type="molecule type" value="Genomic_DNA"/>
</dbReference>
<evidence type="ECO:0000256" key="6">
    <source>
        <dbReference type="RuleBase" id="RU003512"/>
    </source>
</evidence>
<accession>A0A1E3W2I6</accession>
<reference evidence="8 9" key="1">
    <citation type="journal article" date="2016" name="Environ. Microbiol.">
        <title>New Methyloceanibacter diversity from North Sea sediments includes methanotroph containing solely the soluble methane monooxygenase.</title>
        <authorList>
            <person name="Vekeman B."/>
            <person name="Kerckhof F.M."/>
            <person name="Cremers G."/>
            <person name="de Vos P."/>
            <person name="Vandamme P."/>
            <person name="Boon N."/>
            <person name="Op den Camp H.J."/>
            <person name="Heylen K."/>
        </authorList>
    </citation>
    <scope>NUCLEOTIDE SEQUENCE [LARGE SCALE GENOMIC DNA]</scope>
    <source>
        <strain evidence="8 9">R-67174</strain>
    </source>
</reference>
<dbReference type="GO" id="GO:0030001">
    <property type="term" value="P:metal ion transport"/>
    <property type="evidence" value="ECO:0007669"/>
    <property type="project" value="InterPro"/>
</dbReference>
<dbReference type="SUPFAM" id="SSF53807">
    <property type="entry name" value="Helical backbone' metal receptor"/>
    <property type="match status" value="1"/>
</dbReference>
<dbReference type="CDD" id="cd01137">
    <property type="entry name" value="PsaA"/>
    <property type="match status" value="1"/>
</dbReference>
<dbReference type="InterPro" id="IPR006127">
    <property type="entry name" value="ZnuA-like"/>
</dbReference>
<evidence type="ECO:0000313" key="9">
    <source>
        <dbReference type="Proteomes" id="UP000094501"/>
    </source>
</evidence>
<comment type="similarity">
    <text evidence="2 6">Belongs to the bacterial solute-binding protein 9 family.</text>
</comment>
<dbReference type="InterPro" id="IPR006128">
    <property type="entry name" value="Lipoprotein_PsaA-like"/>
</dbReference>
<dbReference type="PRINTS" id="PR00691">
    <property type="entry name" value="ADHESINB"/>
</dbReference>
<proteinExistence type="inferred from homology"/>
<dbReference type="GO" id="GO:0030313">
    <property type="term" value="C:cell envelope"/>
    <property type="evidence" value="ECO:0007669"/>
    <property type="project" value="UniProtKB-SubCell"/>
</dbReference>